<evidence type="ECO:0000256" key="8">
    <source>
        <dbReference type="PROSITE-ProRule" id="PRU00169"/>
    </source>
</evidence>
<evidence type="ECO:0000256" key="3">
    <source>
        <dbReference type="ARBA" id="ARBA00023012"/>
    </source>
</evidence>
<dbReference type="GO" id="GO:0000156">
    <property type="term" value="F:phosphorelay response regulator activity"/>
    <property type="evidence" value="ECO:0007669"/>
    <property type="project" value="TreeGrafter"/>
</dbReference>
<evidence type="ECO:0000259" key="9">
    <source>
        <dbReference type="PROSITE" id="PS50110"/>
    </source>
</evidence>
<keyword evidence="4" id="KW-0805">Transcription regulation</keyword>
<evidence type="ECO:0000256" key="7">
    <source>
        <dbReference type="ARBA" id="ARBA00024867"/>
    </source>
</evidence>
<evidence type="ECO:0000313" key="11">
    <source>
        <dbReference type="Proteomes" id="UP000824024"/>
    </source>
</evidence>
<dbReference type="InterPro" id="IPR039420">
    <property type="entry name" value="WalR-like"/>
</dbReference>
<dbReference type="GO" id="GO:0006355">
    <property type="term" value="P:regulation of DNA-templated transcription"/>
    <property type="evidence" value="ECO:0007669"/>
    <property type="project" value="TreeGrafter"/>
</dbReference>
<evidence type="ECO:0000313" key="10">
    <source>
        <dbReference type="EMBL" id="HIZ08519.1"/>
    </source>
</evidence>
<feature type="non-terminal residue" evidence="10">
    <location>
        <position position="108"/>
    </location>
</feature>
<evidence type="ECO:0000256" key="4">
    <source>
        <dbReference type="ARBA" id="ARBA00023015"/>
    </source>
</evidence>
<organism evidence="10 11">
    <name type="scientific">Candidatus Eubacterium avistercoris</name>
    <dbReference type="NCBI Taxonomy" id="2838567"/>
    <lineage>
        <taxon>Bacteria</taxon>
        <taxon>Bacillati</taxon>
        <taxon>Bacillota</taxon>
        <taxon>Clostridia</taxon>
        <taxon>Eubacteriales</taxon>
        <taxon>Eubacteriaceae</taxon>
        <taxon>Eubacterium</taxon>
    </lineage>
</organism>
<proteinExistence type="predicted"/>
<dbReference type="SMART" id="SM00448">
    <property type="entry name" value="REC"/>
    <property type="match status" value="1"/>
</dbReference>
<evidence type="ECO:0000256" key="6">
    <source>
        <dbReference type="ARBA" id="ARBA00023163"/>
    </source>
</evidence>
<gene>
    <name evidence="10" type="ORF">IAA08_11375</name>
</gene>
<reference evidence="10" key="2">
    <citation type="submission" date="2021-04" db="EMBL/GenBank/DDBJ databases">
        <authorList>
            <person name="Gilroy R."/>
        </authorList>
    </citation>
    <scope>NUCLEOTIDE SEQUENCE</scope>
    <source>
        <strain evidence="10">CHK192-9172</strain>
    </source>
</reference>
<reference evidence="10" key="1">
    <citation type="journal article" date="2021" name="PeerJ">
        <title>Extensive microbial diversity within the chicken gut microbiome revealed by metagenomics and culture.</title>
        <authorList>
            <person name="Gilroy R."/>
            <person name="Ravi A."/>
            <person name="Getino M."/>
            <person name="Pursley I."/>
            <person name="Horton D.L."/>
            <person name="Alikhan N.F."/>
            <person name="Baker D."/>
            <person name="Gharbi K."/>
            <person name="Hall N."/>
            <person name="Watson M."/>
            <person name="Adriaenssens E.M."/>
            <person name="Foster-Nyarko E."/>
            <person name="Jarju S."/>
            <person name="Secka A."/>
            <person name="Antonio M."/>
            <person name="Oren A."/>
            <person name="Chaudhuri R.R."/>
            <person name="La Ragione R."/>
            <person name="Hildebrand F."/>
            <person name="Pallen M.J."/>
        </authorList>
    </citation>
    <scope>NUCLEOTIDE SEQUENCE</scope>
    <source>
        <strain evidence="10">CHK192-9172</strain>
    </source>
</reference>
<keyword evidence="2 8" id="KW-0597">Phosphoprotein</keyword>
<dbReference type="InterPro" id="IPR001789">
    <property type="entry name" value="Sig_transdc_resp-reg_receiver"/>
</dbReference>
<sequence>MSVGKIMVVEDDLTLSAGLCFELDMSDYLTVAAYSAKKARQLVAEESFDLAVLDVNLPDGSGFELCREFKESHPDMPVVFLTANDLEENVVEGFDLGADDYITKPFSM</sequence>
<dbReference type="AlphaFoldDB" id="A0A9D2D4U9"/>
<comment type="function">
    <text evidence="7">May play the central regulatory role in sporulation. It may be an element of the effector pathway responsible for the activation of sporulation genes in response to nutritional stress. Spo0A may act in concert with spo0H (a sigma factor) to control the expression of some genes that are critical to the sporulation process.</text>
</comment>
<dbReference type="InterPro" id="IPR011006">
    <property type="entry name" value="CheY-like_superfamily"/>
</dbReference>
<dbReference type="Pfam" id="PF00072">
    <property type="entry name" value="Response_reg"/>
    <property type="match status" value="1"/>
</dbReference>
<dbReference type="Proteomes" id="UP000824024">
    <property type="component" value="Unassembled WGS sequence"/>
</dbReference>
<keyword evidence="6" id="KW-0804">Transcription</keyword>
<protein>
    <recommendedName>
        <fullName evidence="1">Stage 0 sporulation protein A homolog</fullName>
    </recommendedName>
</protein>
<accession>A0A9D2D4U9</accession>
<name>A0A9D2D4U9_9FIRM</name>
<dbReference type="SUPFAM" id="SSF52172">
    <property type="entry name" value="CheY-like"/>
    <property type="match status" value="1"/>
</dbReference>
<dbReference type="Gene3D" id="3.40.50.2300">
    <property type="match status" value="1"/>
</dbReference>
<evidence type="ECO:0000256" key="1">
    <source>
        <dbReference type="ARBA" id="ARBA00018672"/>
    </source>
</evidence>
<dbReference type="GO" id="GO:0032993">
    <property type="term" value="C:protein-DNA complex"/>
    <property type="evidence" value="ECO:0007669"/>
    <property type="project" value="TreeGrafter"/>
</dbReference>
<dbReference type="PANTHER" id="PTHR48111:SF40">
    <property type="entry name" value="PHOSPHATE REGULON TRANSCRIPTIONAL REGULATORY PROTEIN PHOB"/>
    <property type="match status" value="1"/>
</dbReference>
<comment type="caution">
    <text evidence="10">The sequence shown here is derived from an EMBL/GenBank/DDBJ whole genome shotgun (WGS) entry which is preliminary data.</text>
</comment>
<dbReference type="EMBL" id="DXCH01000303">
    <property type="protein sequence ID" value="HIZ08519.1"/>
    <property type="molecule type" value="Genomic_DNA"/>
</dbReference>
<dbReference type="GO" id="GO:0000976">
    <property type="term" value="F:transcription cis-regulatory region binding"/>
    <property type="evidence" value="ECO:0007669"/>
    <property type="project" value="TreeGrafter"/>
</dbReference>
<evidence type="ECO:0000256" key="5">
    <source>
        <dbReference type="ARBA" id="ARBA00023125"/>
    </source>
</evidence>
<feature type="modified residue" description="4-aspartylphosphate" evidence="8">
    <location>
        <position position="54"/>
    </location>
</feature>
<dbReference type="GO" id="GO:0005829">
    <property type="term" value="C:cytosol"/>
    <property type="evidence" value="ECO:0007669"/>
    <property type="project" value="TreeGrafter"/>
</dbReference>
<keyword evidence="3" id="KW-0902">Two-component regulatory system</keyword>
<evidence type="ECO:0000256" key="2">
    <source>
        <dbReference type="ARBA" id="ARBA00022553"/>
    </source>
</evidence>
<keyword evidence="5" id="KW-0238">DNA-binding</keyword>
<feature type="domain" description="Response regulatory" evidence="9">
    <location>
        <begin position="5"/>
        <end position="108"/>
    </location>
</feature>
<dbReference type="PROSITE" id="PS50110">
    <property type="entry name" value="RESPONSE_REGULATORY"/>
    <property type="match status" value="1"/>
</dbReference>
<dbReference type="PANTHER" id="PTHR48111">
    <property type="entry name" value="REGULATOR OF RPOS"/>
    <property type="match status" value="1"/>
</dbReference>
<dbReference type="CDD" id="cd17574">
    <property type="entry name" value="REC_OmpR"/>
    <property type="match status" value="1"/>
</dbReference>